<protein>
    <submittedName>
        <fullName evidence="3">Transmembrane protein 63A-like</fullName>
    </submittedName>
</protein>
<reference evidence="3" key="1">
    <citation type="submission" date="2025-08" db="UniProtKB">
        <authorList>
            <consortium name="RefSeq"/>
        </authorList>
    </citation>
    <scope>IDENTIFICATION</scope>
</reference>
<organism evidence="2 3">
    <name type="scientific">Stegastes partitus</name>
    <name type="common">bicolor damselfish</name>
    <dbReference type="NCBI Taxonomy" id="144197"/>
    <lineage>
        <taxon>Eukaryota</taxon>
        <taxon>Metazoa</taxon>
        <taxon>Chordata</taxon>
        <taxon>Craniata</taxon>
        <taxon>Vertebrata</taxon>
        <taxon>Euteleostomi</taxon>
        <taxon>Actinopterygii</taxon>
        <taxon>Neopterygii</taxon>
        <taxon>Teleostei</taxon>
        <taxon>Neoteleostei</taxon>
        <taxon>Acanthomorphata</taxon>
        <taxon>Ovalentaria</taxon>
        <taxon>Pomacentridae</taxon>
        <taxon>Stegastes</taxon>
    </lineage>
</organism>
<evidence type="ECO:0000313" key="3">
    <source>
        <dbReference type="RefSeq" id="XP_008288917.1"/>
    </source>
</evidence>
<sequence>MRSTSLFTLVVLCVTVFFCVGYTCFGHFKYLSPHNYAVKDEDDDKGEEGVEENATVYLPRVLNPKSPASGLQKSKSQQSYGSTEETPSPEPRLLEEDASEA</sequence>
<gene>
    <name evidence="3" type="primary">LOC103363794</name>
</gene>
<proteinExistence type="predicted"/>
<feature type="compositionally biased region" description="Acidic residues" evidence="1">
    <location>
        <begin position="40"/>
        <end position="51"/>
    </location>
</feature>
<dbReference type="GeneID" id="103363794"/>
<dbReference type="AlphaFoldDB" id="A0A9Y4KBM9"/>
<keyword evidence="2" id="KW-1185">Reference proteome</keyword>
<feature type="compositionally biased region" description="Polar residues" evidence="1">
    <location>
        <begin position="69"/>
        <end position="86"/>
    </location>
</feature>
<evidence type="ECO:0000256" key="1">
    <source>
        <dbReference type="SAM" id="MobiDB-lite"/>
    </source>
</evidence>
<dbReference type="RefSeq" id="XP_008288917.1">
    <property type="nucleotide sequence ID" value="XM_008290695.1"/>
</dbReference>
<evidence type="ECO:0000313" key="2">
    <source>
        <dbReference type="Proteomes" id="UP000694891"/>
    </source>
</evidence>
<name>A0A9Y4KBM9_9TELE</name>
<feature type="region of interest" description="Disordered" evidence="1">
    <location>
        <begin position="38"/>
        <end position="101"/>
    </location>
</feature>
<accession>A0A9Y4KBM9</accession>
<dbReference type="Proteomes" id="UP000694891">
    <property type="component" value="Unplaced"/>
</dbReference>